<protein>
    <submittedName>
        <fullName evidence="10">Putative histone-lysine N-methyltransferase chromatin remodeling SET family</fullName>
        <ecNumber evidence="10">2.1.1.43</ecNumber>
    </submittedName>
</protein>
<dbReference type="AlphaFoldDB" id="A0A2P6PI59"/>
<keyword evidence="11" id="KW-1185">Reference proteome</keyword>
<dbReference type="InterPro" id="IPR045318">
    <property type="entry name" value="EZH1/2-like"/>
</dbReference>
<organism evidence="10 11">
    <name type="scientific">Rosa chinensis</name>
    <name type="common">China rose</name>
    <dbReference type="NCBI Taxonomy" id="74649"/>
    <lineage>
        <taxon>Eukaryota</taxon>
        <taxon>Viridiplantae</taxon>
        <taxon>Streptophyta</taxon>
        <taxon>Embryophyta</taxon>
        <taxon>Tracheophyta</taxon>
        <taxon>Spermatophyta</taxon>
        <taxon>Magnoliopsida</taxon>
        <taxon>eudicotyledons</taxon>
        <taxon>Gunneridae</taxon>
        <taxon>Pentapetalae</taxon>
        <taxon>rosids</taxon>
        <taxon>fabids</taxon>
        <taxon>Rosales</taxon>
        <taxon>Rosaceae</taxon>
        <taxon>Rosoideae</taxon>
        <taxon>Rosoideae incertae sedis</taxon>
        <taxon>Rosa</taxon>
    </lineage>
</organism>
<dbReference type="InterPro" id="IPR001214">
    <property type="entry name" value="SET_dom"/>
</dbReference>
<evidence type="ECO:0000256" key="1">
    <source>
        <dbReference type="ARBA" id="ARBA00004123"/>
    </source>
</evidence>
<feature type="compositionally biased region" description="Basic and acidic residues" evidence="7">
    <location>
        <begin position="461"/>
        <end position="482"/>
    </location>
</feature>
<feature type="region of interest" description="Disordered" evidence="7">
    <location>
        <begin position="1"/>
        <end position="31"/>
    </location>
</feature>
<feature type="domain" description="SET" evidence="8">
    <location>
        <begin position="750"/>
        <end position="865"/>
    </location>
</feature>
<dbReference type="GO" id="GO:0050793">
    <property type="term" value="P:regulation of developmental process"/>
    <property type="evidence" value="ECO:0007669"/>
    <property type="project" value="UniProtKB-ARBA"/>
</dbReference>
<dbReference type="Gramene" id="PRQ21609">
    <property type="protein sequence ID" value="PRQ21609"/>
    <property type="gene ID" value="RchiOBHm_Chr7g0241101"/>
</dbReference>
<dbReference type="Pfam" id="PF00856">
    <property type="entry name" value="SET"/>
    <property type="match status" value="1"/>
</dbReference>
<keyword evidence="5" id="KW-0539">Nucleus</keyword>
<dbReference type="PROSITE" id="PS51633">
    <property type="entry name" value="CXC"/>
    <property type="match status" value="1"/>
</dbReference>
<dbReference type="GO" id="GO:0032259">
    <property type="term" value="P:methylation"/>
    <property type="evidence" value="ECO:0007669"/>
    <property type="project" value="UniProtKB-KW"/>
</dbReference>
<dbReference type="SUPFAM" id="SSF82199">
    <property type="entry name" value="SET domain"/>
    <property type="match status" value="1"/>
</dbReference>
<name>A0A2P6PI59_ROSCH</name>
<dbReference type="Pfam" id="PF25996">
    <property type="entry name" value="HTH_CLF_N"/>
    <property type="match status" value="1"/>
</dbReference>
<dbReference type="OMA" id="DMCAGST"/>
<dbReference type="GO" id="GO:0031507">
    <property type="term" value="P:heterochromatin formation"/>
    <property type="evidence" value="ECO:0007669"/>
    <property type="project" value="EnsemblPlants"/>
</dbReference>
<comment type="catalytic activity">
    <reaction evidence="6">
        <text>L-lysyl(27)-[histone H3] + 3 S-adenosyl-L-methionine = N(6),N(6),N(6)-trimethyl-L-lysyl(27)-[histone H3] + 3 S-adenosyl-L-homocysteine + 3 H(+)</text>
        <dbReference type="Rhea" id="RHEA:60292"/>
        <dbReference type="Rhea" id="RHEA-COMP:15535"/>
        <dbReference type="Rhea" id="RHEA-COMP:15548"/>
        <dbReference type="ChEBI" id="CHEBI:15378"/>
        <dbReference type="ChEBI" id="CHEBI:29969"/>
        <dbReference type="ChEBI" id="CHEBI:57856"/>
        <dbReference type="ChEBI" id="CHEBI:59789"/>
        <dbReference type="ChEBI" id="CHEBI:61961"/>
        <dbReference type="EC" id="2.1.1.356"/>
    </reaction>
</comment>
<evidence type="ECO:0000259" key="9">
    <source>
        <dbReference type="PROSITE" id="PS51633"/>
    </source>
</evidence>
<dbReference type="InterPro" id="IPR046341">
    <property type="entry name" value="SET_dom_sf"/>
</dbReference>
<proteinExistence type="predicted"/>
<dbReference type="GO" id="GO:0031519">
    <property type="term" value="C:PcG protein complex"/>
    <property type="evidence" value="ECO:0007669"/>
    <property type="project" value="EnsemblPlants"/>
</dbReference>
<sequence length="898" mass="101073">MSATARGVMMSKAADSATKLKRSHGDESGDTVGLAQKMYQLKKQIQAERVMSVKEKIEQNRKKLESYVSEISSVISRENEPSGSSRLLNLRIQHPPCRFSGFSKGFGDKDYSNNEDELLSSSIELPKAHKIDPYTTWIWLDRNQRMAEDQSVVGRRQIYYDKEHGVEALVYSDTDDEMTEPEEVKRAFSGGEDRILSMAFQEHGTGEEVMKAVSQFIGATTSEIQERYITIKERDCEKHESKDSGESGSDKHISLDKSLSAALDSFDNLFCRRCLIFDCRLHGCSQPLIYPSEKQLHWSEHEEDDKPCSDQCYLRLKAVDNPLESPHIDALGITNITKSERESAPASSFNAEQLSSRCSMDIIHDERYIPGKSVVVTSETIHSSDVNTGALGLDTDMMMTHNENSGKRKVVMYTDKVAHDQTIVPDDLQGSCKKQKGLDALHLVTSTPILVQDHSTSSELKNSDGDLPNKNELEMPNNERTRHTSKELVCFGSSSHDESMDDVKDKPKDVIEVLKQPSKSTGRQVEGQCSSSSEWKAVEKELYMKGLEIFGRNSCLIARNLLSGFRTCLEVSMFMHDAEASMPNRSVVGFMEDNGNGIADTDQSEQEMRTKSRSFRRRGKARRLKYSWKSAGHPSVWKRIADGKNQSRKQYIPCGCQSTCGKQCSCLQNGTCCEKYCGCSKSCKNRFRGCHCAKSQCRSRQCPCFAADRECDPDVCRNCWVSCGDSSLGEPPKQGDSQCGNMRLLLRQQQRILLGKSDVAGWGAFLKNPVNKNDYLGEYTGELISHEEADRRGKIYDRADSSFLFDLNDQWVLDAYRKGDKLKFANHSKKPNCHAKVMLVAGDHRVGIFAKEHIDAGEEIFYDYCYPPETEIPWAQAEGTKRDDSSVSQVRAKKHQSH</sequence>
<dbReference type="EMBL" id="PDCK01000045">
    <property type="protein sequence ID" value="PRQ21609.1"/>
    <property type="molecule type" value="Genomic_DNA"/>
</dbReference>
<keyword evidence="4" id="KW-0949">S-adenosyl-L-methionine</keyword>
<dbReference type="PROSITE" id="PS51576">
    <property type="entry name" value="SAM_MT43_EZ"/>
    <property type="match status" value="1"/>
</dbReference>
<dbReference type="OrthoDB" id="6141102at2759"/>
<dbReference type="PANTHER" id="PTHR45747">
    <property type="entry name" value="HISTONE-LYSINE N-METHYLTRANSFERASE E(Z)"/>
    <property type="match status" value="1"/>
</dbReference>
<dbReference type="FunFam" id="2.170.270.10:FF:000001">
    <property type="entry name" value="Putative histone-lysine N-methyltransferase EZH2"/>
    <property type="match status" value="1"/>
</dbReference>
<dbReference type="GO" id="GO:0140951">
    <property type="term" value="F:histone H3K27 trimethyltransferase activity"/>
    <property type="evidence" value="ECO:0007669"/>
    <property type="project" value="UniProtKB-EC"/>
</dbReference>
<feature type="region of interest" description="Disordered" evidence="7">
    <location>
        <begin position="875"/>
        <end position="898"/>
    </location>
</feature>
<evidence type="ECO:0000259" key="8">
    <source>
        <dbReference type="PROSITE" id="PS50280"/>
    </source>
</evidence>
<keyword evidence="2 10" id="KW-0489">Methyltransferase</keyword>
<feature type="domain" description="CXC" evidence="9">
    <location>
        <begin position="637"/>
        <end position="736"/>
    </location>
</feature>
<dbReference type="InterPro" id="IPR026489">
    <property type="entry name" value="CXC_dom"/>
</dbReference>
<evidence type="ECO:0000256" key="2">
    <source>
        <dbReference type="ARBA" id="ARBA00022603"/>
    </source>
</evidence>
<dbReference type="Proteomes" id="UP000238479">
    <property type="component" value="Chromosome 7"/>
</dbReference>
<dbReference type="Pfam" id="PF18264">
    <property type="entry name" value="preSET_CXC"/>
    <property type="match status" value="1"/>
</dbReference>
<dbReference type="InterPro" id="IPR058609">
    <property type="entry name" value="HTH_CLF-like"/>
</dbReference>
<feature type="region of interest" description="Disordered" evidence="7">
    <location>
        <begin position="596"/>
        <end position="615"/>
    </location>
</feature>
<evidence type="ECO:0000313" key="11">
    <source>
        <dbReference type="Proteomes" id="UP000238479"/>
    </source>
</evidence>
<dbReference type="Gene3D" id="2.170.270.10">
    <property type="entry name" value="SET domain"/>
    <property type="match status" value="1"/>
</dbReference>
<dbReference type="InterPro" id="IPR033467">
    <property type="entry name" value="Tesmin/TSO1-like_CXC"/>
</dbReference>
<dbReference type="SMART" id="SM01114">
    <property type="entry name" value="CXC"/>
    <property type="match status" value="1"/>
</dbReference>
<keyword evidence="3 10" id="KW-0808">Transferase</keyword>
<dbReference type="PANTHER" id="PTHR45747:SF14">
    <property type="entry name" value="HISTONE-LYSINE N-METHYLTRANSFERASE EZA1"/>
    <property type="match status" value="1"/>
</dbReference>
<evidence type="ECO:0000313" key="10">
    <source>
        <dbReference type="EMBL" id="PRQ21609.1"/>
    </source>
</evidence>
<reference evidence="10 11" key="1">
    <citation type="journal article" date="2018" name="Nat. Genet.">
        <title>The Rosa genome provides new insights in the design of modern roses.</title>
        <authorList>
            <person name="Bendahmane M."/>
        </authorList>
    </citation>
    <scope>NUCLEOTIDE SEQUENCE [LARGE SCALE GENOMIC DNA]</scope>
    <source>
        <strain evidence="11">cv. Old Blush</strain>
    </source>
</reference>
<dbReference type="EC" id="2.1.1.43" evidence="10"/>
<dbReference type="PROSITE" id="PS50280">
    <property type="entry name" value="SET"/>
    <property type="match status" value="1"/>
</dbReference>
<dbReference type="GO" id="GO:0003682">
    <property type="term" value="F:chromatin binding"/>
    <property type="evidence" value="ECO:0007669"/>
    <property type="project" value="TreeGrafter"/>
</dbReference>
<evidence type="ECO:0000256" key="6">
    <source>
        <dbReference type="ARBA" id="ARBA00048568"/>
    </source>
</evidence>
<dbReference type="GO" id="GO:0048587">
    <property type="term" value="P:regulation of short-day photoperiodism, flowering"/>
    <property type="evidence" value="ECO:0007669"/>
    <property type="project" value="EnsemblPlants"/>
</dbReference>
<evidence type="ECO:0000256" key="5">
    <source>
        <dbReference type="ARBA" id="ARBA00023242"/>
    </source>
</evidence>
<gene>
    <name evidence="10" type="ORF">RchiOBHm_Chr7g0241101</name>
</gene>
<dbReference type="SMART" id="SM00317">
    <property type="entry name" value="SET"/>
    <property type="match status" value="1"/>
</dbReference>
<dbReference type="InterPro" id="IPR025778">
    <property type="entry name" value="Hist-Lys_N-MeTrfase_plant"/>
</dbReference>
<evidence type="ECO:0000256" key="7">
    <source>
        <dbReference type="SAM" id="MobiDB-lite"/>
    </source>
</evidence>
<comment type="subcellular location">
    <subcellularLocation>
        <location evidence="1">Nucleus</location>
    </subcellularLocation>
</comment>
<accession>A0A2P6PI59</accession>
<evidence type="ECO:0000256" key="4">
    <source>
        <dbReference type="ARBA" id="ARBA00022691"/>
    </source>
</evidence>
<comment type="caution">
    <text evidence="10">The sequence shown here is derived from an EMBL/GenBank/DDBJ whole genome shotgun (WGS) entry which is preliminary data.</text>
</comment>
<dbReference type="InterPro" id="IPR041355">
    <property type="entry name" value="Pre-SET_CXC"/>
</dbReference>
<dbReference type="CDD" id="cd10519">
    <property type="entry name" value="SET_EZH"/>
    <property type="match status" value="1"/>
</dbReference>
<feature type="region of interest" description="Disordered" evidence="7">
    <location>
        <begin position="454"/>
        <end position="482"/>
    </location>
</feature>
<evidence type="ECO:0000256" key="3">
    <source>
        <dbReference type="ARBA" id="ARBA00022679"/>
    </source>
</evidence>
<dbReference type="STRING" id="74649.A0A2P6PI59"/>